<dbReference type="AlphaFoldDB" id="A0A2H0KUS5"/>
<keyword evidence="3" id="KW-0132">Cell division</keyword>
<gene>
    <name evidence="10" type="ORF">COV84_03055</name>
</gene>
<keyword evidence="2" id="KW-1003">Cell membrane</keyword>
<feature type="transmembrane region" description="Helical" evidence="8">
    <location>
        <begin position="21"/>
        <end position="42"/>
    </location>
</feature>
<comment type="subcellular location">
    <subcellularLocation>
        <location evidence="1">Membrane</location>
    </subcellularLocation>
</comment>
<dbReference type="EMBL" id="PCVO01000048">
    <property type="protein sequence ID" value="PIQ75045.1"/>
    <property type="molecule type" value="Genomic_DNA"/>
</dbReference>
<organism evidence="10 11">
    <name type="scientific">Candidatus Portnoybacteria bacterium CG11_big_fil_rev_8_21_14_0_20_40_15</name>
    <dbReference type="NCBI Taxonomy" id="1974817"/>
    <lineage>
        <taxon>Bacteria</taxon>
        <taxon>Candidatus Portnoyibacteriota</taxon>
    </lineage>
</organism>
<evidence type="ECO:0000256" key="8">
    <source>
        <dbReference type="SAM" id="Phobius"/>
    </source>
</evidence>
<keyword evidence="5 8" id="KW-1133">Transmembrane helix</keyword>
<evidence type="ECO:0000256" key="3">
    <source>
        <dbReference type="ARBA" id="ARBA00022618"/>
    </source>
</evidence>
<evidence type="ECO:0000256" key="6">
    <source>
        <dbReference type="ARBA" id="ARBA00023136"/>
    </source>
</evidence>
<evidence type="ECO:0000256" key="2">
    <source>
        <dbReference type="ARBA" id="ARBA00022475"/>
    </source>
</evidence>
<proteinExistence type="predicted"/>
<feature type="domain" description="POTRA" evidence="9">
    <location>
        <begin position="47"/>
        <end position="126"/>
    </location>
</feature>
<evidence type="ECO:0000256" key="1">
    <source>
        <dbReference type="ARBA" id="ARBA00004370"/>
    </source>
</evidence>
<dbReference type="Proteomes" id="UP000229317">
    <property type="component" value="Unassembled WGS sequence"/>
</dbReference>
<dbReference type="InterPro" id="IPR034746">
    <property type="entry name" value="POTRA"/>
</dbReference>
<evidence type="ECO:0000313" key="11">
    <source>
        <dbReference type="Proteomes" id="UP000229317"/>
    </source>
</evidence>
<dbReference type="GO" id="GO:0051301">
    <property type="term" value="P:cell division"/>
    <property type="evidence" value="ECO:0007669"/>
    <property type="project" value="UniProtKB-KW"/>
</dbReference>
<name>A0A2H0KUS5_9BACT</name>
<dbReference type="GO" id="GO:0016020">
    <property type="term" value="C:membrane"/>
    <property type="evidence" value="ECO:0007669"/>
    <property type="project" value="UniProtKB-SubCell"/>
</dbReference>
<accession>A0A2H0KUS5</accession>
<dbReference type="PROSITE" id="PS51779">
    <property type="entry name" value="POTRA"/>
    <property type="match status" value="1"/>
</dbReference>
<evidence type="ECO:0000259" key="9">
    <source>
        <dbReference type="PROSITE" id="PS51779"/>
    </source>
</evidence>
<evidence type="ECO:0000256" key="5">
    <source>
        <dbReference type="ARBA" id="ARBA00022989"/>
    </source>
</evidence>
<dbReference type="Pfam" id="PF08478">
    <property type="entry name" value="POTRA_1"/>
    <property type="match status" value="1"/>
</dbReference>
<evidence type="ECO:0000256" key="4">
    <source>
        <dbReference type="ARBA" id="ARBA00022692"/>
    </source>
</evidence>
<protein>
    <recommendedName>
        <fullName evidence="9">POTRA domain-containing protein</fullName>
    </recommendedName>
</protein>
<keyword evidence="7" id="KW-0131">Cell cycle</keyword>
<comment type="caution">
    <text evidence="10">The sequence shown here is derived from an EMBL/GenBank/DDBJ whole genome shotgun (WGS) entry which is preliminary data.</text>
</comment>
<evidence type="ECO:0000256" key="7">
    <source>
        <dbReference type="ARBA" id="ARBA00023306"/>
    </source>
</evidence>
<keyword evidence="6 8" id="KW-0472">Membrane</keyword>
<reference evidence="10 11" key="1">
    <citation type="submission" date="2017-09" db="EMBL/GenBank/DDBJ databases">
        <title>Depth-based differentiation of microbial function through sediment-hosted aquifers and enrichment of novel symbionts in the deep terrestrial subsurface.</title>
        <authorList>
            <person name="Probst A.J."/>
            <person name="Ladd B."/>
            <person name="Jarett J.K."/>
            <person name="Geller-Mcgrath D.E."/>
            <person name="Sieber C.M."/>
            <person name="Emerson J.B."/>
            <person name="Anantharaman K."/>
            <person name="Thomas B.C."/>
            <person name="Malmstrom R."/>
            <person name="Stieglmeier M."/>
            <person name="Klingl A."/>
            <person name="Woyke T."/>
            <person name="Ryan C.M."/>
            <person name="Banfield J.F."/>
        </authorList>
    </citation>
    <scope>NUCLEOTIDE SEQUENCE [LARGE SCALE GENOMIC DNA]</scope>
    <source>
        <strain evidence="10">CG11_big_fil_rev_8_21_14_0_20_40_15</strain>
    </source>
</reference>
<keyword evidence="4 8" id="KW-0812">Transmembrane</keyword>
<evidence type="ECO:0000313" key="10">
    <source>
        <dbReference type="EMBL" id="PIQ75045.1"/>
    </source>
</evidence>
<dbReference type="InterPro" id="IPR013685">
    <property type="entry name" value="POTRA_FtsQ_type"/>
</dbReference>
<sequence length="291" mass="32804">MRIQKYKNKPLSGKKKSRLGLKLFILVVVFFVFAVGNFYLIIFSSVFQINKISVNGAKDVKSEEIQKIADDILSVKFLNKIPKNNLIFLPEQEITRSILNDFPKIKEVTLTKKFMDHTLVINIIERESSAIWCRVLPEESFLVSSSSAGQLPNQAPQAENCFFADAGGFIFGEAPILSGGAVPTVYEQTASAINIKDKVSNPRTLEFILAAKKELTAVNLNLTDFVIKSQSLGDLEILTPEGWIIYLDISNSPASQVNALKRVLEEEIKENRNRLEYIDLRVPDRAYYKLK</sequence>